<protein>
    <submittedName>
        <fullName evidence="2">Uncharacterized protein</fullName>
    </submittedName>
</protein>
<name>A0A649VSI9_9CAUD</name>
<evidence type="ECO:0000256" key="1">
    <source>
        <dbReference type="SAM" id="MobiDB-lite"/>
    </source>
</evidence>
<gene>
    <name evidence="2" type="primary">46</name>
    <name evidence="2" type="ORF">SEA_STORMAGEDDON_46</name>
</gene>
<proteinExistence type="predicted"/>
<evidence type="ECO:0000313" key="3">
    <source>
        <dbReference type="Proteomes" id="UP000423065"/>
    </source>
</evidence>
<feature type="region of interest" description="Disordered" evidence="1">
    <location>
        <begin position="148"/>
        <end position="178"/>
    </location>
</feature>
<dbReference type="GeneID" id="64766755"/>
<dbReference type="EMBL" id="MN586040">
    <property type="protein sequence ID" value="QGJ94909.1"/>
    <property type="molecule type" value="Genomic_DNA"/>
</dbReference>
<reference evidence="2 3" key="1">
    <citation type="submission" date="2019-10" db="EMBL/GenBank/DDBJ databases">
        <authorList>
            <person name="Garlena R.A."/>
            <person name="Russell D.A."/>
            <person name="Pope W.H."/>
            <person name="Jacobs-Sera D."/>
            <person name="Hatfull G.F."/>
        </authorList>
    </citation>
    <scope>NUCLEOTIDE SEQUENCE [LARGE SCALE GENOMIC DNA]</scope>
</reference>
<dbReference type="RefSeq" id="YP_010059522.1">
    <property type="nucleotide sequence ID" value="NC_054726.1"/>
</dbReference>
<dbReference type="KEGG" id="vg:64766755"/>
<evidence type="ECO:0000313" key="2">
    <source>
        <dbReference type="EMBL" id="QGJ94909.1"/>
    </source>
</evidence>
<keyword evidence="3" id="KW-1185">Reference proteome</keyword>
<organism evidence="2 3">
    <name type="scientific">Gordonia phage Stormageddon</name>
    <dbReference type="NCBI Taxonomy" id="2656541"/>
    <lineage>
        <taxon>Viruses</taxon>
        <taxon>Duplodnaviria</taxon>
        <taxon>Heunggongvirae</taxon>
        <taxon>Uroviricota</taxon>
        <taxon>Caudoviricetes</taxon>
        <taxon>Stormageddonvirus</taxon>
        <taxon>Stormageddonvirus Stormageddon</taxon>
    </lineage>
</organism>
<sequence>MSTLRMSCPYVGTLNLKVLNFNSPLTGSIATSQTKRARHHWPIKASQQSLSLLVQFRNWPEYDALQKFVRAHHVRSLLTVQYPEVTLYWPQRGMNNWSGLIRDLQAGDERFNLAPRATLELILIDSMLSSKTFTASMGESVAKWHQVDIGNPGEPEFKPPKPSDWLPPRDGPGQGGNR</sequence>
<dbReference type="Proteomes" id="UP000423065">
    <property type="component" value="Segment"/>
</dbReference>
<accession>A0A649VSI9</accession>